<evidence type="ECO:0000256" key="11">
    <source>
        <dbReference type="RuleBase" id="RU362031"/>
    </source>
</evidence>
<accession>A0A8F9XFW9</accession>
<organism evidence="13 14">
    <name type="scientific">Horticoccus luteus</name>
    <dbReference type="NCBI Taxonomy" id="2862869"/>
    <lineage>
        <taxon>Bacteria</taxon>
        <taxon>Pseudomonadati</taxon>
        <taxon>Verrucomicrobiota</taxon>
        <taxon>Opitutia</taxon>
        <taxon>Opitutales</taxon>
        <taxon>Opitutaceae</taxon>
        <taxon>Horticoccus</taxon>
    </lineage>
</organism>
<sequence>MSSDLFTSLLSNVWSIFLVIVFFGGSIFVHELGHFLLARLRGVKVARFSIGFGPKIFSWLGRDGVEYRLSWLPLGGYVSLPQLADLRAIEGESPAAETLPPVGYLSKMLVFVAGATFNVIFAFLLACIIWGIGQPTSSETASTRIGYVAAQLDLPDKTKVVSPAAAAGLQIGDVIRRIDGKRINDWSDVEETIVTGTGRTAEDRPKVVFTIERNGVTQDVTLYPRLAGDESFRRVGISPGYELLVHQVAPGSLGEQAGFKPGDEIISLDHRTILNIATYQDTLTKAAGQTIEARVKRDGHPVTLSVPPVTLAKDQPLLGLTLTTGFALAHPSPIAQIWDQARMAFRSVWSLINPHSDIGLSKVAGPVGIVRIFHSAAEAGIRSVLMFTILVNVNLAIFNLLPIPVLDGGQMLFATIARIRGRALPVNFIMGAQSAFIVLLFSMILYVSFFDVRRIVRDARTDHVEAAASSAP</sequence>
<keyword evidence="9 11" id="KW-0482">Metalloprotease</keyword>
<evidence type="ECO:0000256" key="7">
    <source>
        <dbReference type="ARBA" id="ARBA00022833"/>
    </source>
</evidence>
<feature type="transmembrane region" description="Helical" evidence="11">
    <location>
        <begin position="426"/>
        <end position="450"/>
    </location>
</feature>
<keyword evidence="10 11" id="KW-0472">Membrane</keyword>
<dbReference type="EMBL" id="CP080507">
    <property type="protein sequence ID" value="QYM77575.1"/>
    <property type="molecule type" value="Genomic_DNA"/>
</dbReference>
<dbReference type="Proteomes" id="UP000825051">
    <property type="component" value="Chromosome"/>
</dbReference>
<dbReference type="CDD" id="cd23081">
    <property type="entry name" value="cpPDZ_EcRseP-like"/>
    <property type="match status" value="1"/>
</dbReference>
<evidence type="ECO:0000256" key="3">
    <source>
        <dbReference type="ARBA" id="ARBA00007931"/>
    </source>
</evidence>
<dbReference type="GO" id="GO:0016020">
    <property type="term" value="C:membrane"/>
    <property type="evidence" value="ECO:0007669"/>
    <property type="project" value="UniProtKB-SubCell"/>
</dbReference>
<dbReference type="RefSeq" id="WP_220160680.1">
    <property type="nucleotide sequence ID" value="NZ_CP080507.1"/>
</dbReference>
<dbReference type="InterPro" id="IPR004387">
    <property type="entry name" value="Pept_M50_Zn"/>
</dbReference>
<dbReference type="InterPro" id="IPR036034">
    <property type="entry name" value="PDZ_sf"/>
</dbReference>
<comment type="cofactor">
    <cofactor evidence="1 11">
        <name>Zn(2+)</name>
        <dbReference type="ChEBI" id="CHEBI:29105"/>
    </cofactor>
</comment>
<dbReference type="AlphaFoldDB" id="A0A8F9XFW9"/>
<name>A0A8F9XFW9_9BACT</name>
<dbReference type="GO" id="GO:0046872">
    <property type="term" value="F:metal ion binding"/>
    <property type="evidence" value="ECO:0007669"/>
    <property type="project" value="UniProtKB-KW"/>
</dbReference>
<comment type="subcellular location">
    <subcellularLocation>
        <location evidence="2">Membrane</location>
        <topology evidence="2">Multi-pass membrane protein</topology>
    </subcellularLocation>
</comment>
<evidence type="ECO:0000256" key="8">
    <source>
        <dbReference type="ARBA" id="ARBA00022989"/>
    </source>
</evidence>
<evidence type="ECO:0000256" key="10">
    <source>
        <dbReference type="ARBA" id="ARBA00023136"/>
    </source>
</evidence>
<dbReference type="InterPro" id="IPR001478">
    <property type="entry name" value="PDZ"/>
</dbReference>
<dbReference type="EC" id="3.4.24.-" evidence="11"/>
<keyword evidence="14" id="KW-1185">Reference proteome</keyword>
<dbReference type="PANTHER" id="PTHR42837">
    <property type="entry name" value="REGULATOR OF SIGMA-E PROTEASE RSEP"/>
    <property type="match status" value="1"/>
</dbReference>
<evidence type="ECO:0000313" key="13">
    <source>
        <dbReference type="EMBL" id="QYM77575.1"/>
    </source>
</evidence>
<feature type="domain" description="PDZ" evidence="12">
    <location>
        <begin position="219"/>
        <end position="310"/>
    </location>
</feature>
<proteinExistence type="inferred from homology"/>
<comment type="similarity">
    <text evidence="3 11">Belongs to the peptidase M50B family.</text>
</comment>
<feature type="transmembrane region" description="Helical" evidence="11">
    <location>
        <begin position="12"/>
        <end position="33"/>
    </location>
</feature>
<keyword evidence="8 11" id="KW-1133">Transmembrane helix</keyword>
<dbReference type="CDD" id="cd06163">
    <property type="entry name" value="S2P-M50_PDZ_RseP-like"/>
    <property type="match status" value="1"/>
</dbReference>
<dbReference type="Pfam" id="PF17820">
    <property type="entry name" value="PDZ_6"/>
    <property type="match status" value="1"/>
</dbReference>
<dbReference type="PROSITE" id="PS50106">
    <property type="entry name" value="PDZ"/>
    <property type="match status" value="1"/>
</dbReference>
<keyword evidence="11" id="KW-0479">Metal-binding</keyword>
<dbReference type="InterPro" id="IPR008915">
    <property type="entry name" value="Peptidase_M50"/>
</dbReference>
<dbReference type="GO" id="GO:0004222">
    <property type="term" value="F:metalloendopeptidase activity"/>
    <property type="evidence" value="ECO:0007669"/>
    <property type="project" value="InterPro"/>
</dbReference>
<evidence type="ECO:0000256" key="2">
    <source>
        <dbReference type="ARBA" id="ARBA00004141"/>
    </source>
</evidence>
<dbReference type="GO" id="GO:0006508">
    <property type="term" value="P:proteolysis"/>
    <property type="evidence" value="ECO:0007669"/>
    <property type="project" value="UniProtKB-KW"/>
</dbReference>
<evidence type="ECO:0000256" key="5">
    <source>
        <dbReference type="ARBA" id="ARBA00022692"/>
    </source>
</evidence>
<reference evidence="13" key="1">
    <citation type="submission" date="2021-08" db="EMBL/GenBank/DDBJ databases">
        <title>Genome of a novel bacterium of the phylum Verrucomicrobia, Oleiharenicola sp. KSB-15.</title>
        <authorList>
            <person name="Chung J.-H."/>
            <person name="Ahn J.-H."/>
            <person name="Yoon Y."/>
            <person name="Kim D.-Y."/>
            <person name="An S.-H."/>
            <person name="Park I."/>
            <person name="Yeon J."/>
        </authorList>
    </citation>
    <scope>NUCLEOTIDE SEQUENCE</scope>
    <source>
        <strain evidence="13">KSB-15</strain>
    </source>
</reference>
<gene>
    <name evidence="13" type="primary">rseP</name>
    <name evidence="13" type="ORF">K0B96_09565</name>
</gene>
<evidence type="ECO:0000256" key="6">
    <source>
        <dbReference type="ARBA" id="ARBA00022801"/>
    </source>
</evidence>
<dbReference type="SUPFAM" id="SSF50156">
    <property type="entry name" value="PDZ domain-like"/>
    <property type="match status" value="2"/>
</dbReference>
<dbReference type="Pfam" id="PF02163">
    <property type="entry name" value="Peptidase_M50"/>
    <property type="match status" value="1"/>
</dbReference>
<dbReference type="KEGG" id="ole:K0B96_09565"/>
<keyword evidence="6 11" id="KW-0378">Hydrolase</keyword>
<protein>
    <recommendedName>
        <fullName evidence="11">Zinc metalloprotease</fullName>
        <ecNumber evidence="11">3.4.24.-</ecNumber>
    </recommendedName>
</protein>
<dbReference type="Gene3D" id="2.30.42.10">
    <property type="match status" value="2"/>
</dbReference>
<evidence type="ECO:0000256" key="1">
    <source>
        <dbReference type="ARBA" id="ARBA00001947"/>
    </source>
</evidence>
<feature type="transmembrane region" description="Helical" evidence="11">
    <location>
        <begin position="108"/>
        <end position="132"/>
    </location>
</feature>
<feature type="transmembrane region" description="Helical" evidence="11">
    <location>
        <begin position="384"/>
        <end position="406"/>
    </location>
</feature>
<keyword evidence="5 11" id="KW-0812">Transmembrane</keyword>
<dbReference type="InterPro" id="IPR041489">
    <property type="entry name" value="PDZ_6"/>
</dbReference>
<dbReference type="PANTHER" id="PTHR42837:SF2">
    <property type="entry name" value="MEMBRANE METALLOPROTEASE ARASP2, CHLOROPLASTIC-RELATED"/>
    <property type="match status" value="1"/>
</dbReference>
<keyword evidence="4" id="KW-0645">Protease</keyword>
<evidence type="ECO:0000259" key="12">
    <source>
        <dbReference type="PROSITE" id="PS50106"/>
    </source>
</evidence>
<dbReference type="NCBIfam" id="TIGR00054">
    <property type="entry name" value="RIP metalloprotease RseP"/>
    <property type="match status" value="1"/>
</dbReference>
<dbReference type="SMART" id="SM00228">
    <property type="entry name" value="PDZ"/>
    <property type="match status" value="2"/>
</dbReference>
<evidence type="ECO:0000313" key="14">
    <source>
        <dbReference type="Proteomes" id="UP000825051"/>
    </source>
</evidence>
<evidence type="ECO:0000256" key="4">
    <source>
        <dbReference type="ARBA" id="ARBA00022670"/>
    </source>
</evidence>
<evidence type="ECO:0000256" key="9">
    <source>
        <dbReference type="ARBA" id="ARBA00023049"/>
    </source>
</evidence>
<keyword evidence="7 11" id="KW-0862">Zinc</keyword>